<sequence length="124" mass="14686">MDTEQKLQDKYLHFTIQKHLHARYDIKSIIAQVGNKRSERRFPGRHSKRERQKKAAHNRDRCTPKQFYSEKNRARSAVACGGQLFPTPTEKKNEREREKEIDRQTERKSGINSREASWGAFETD</sequence>
<evidence type="ECO:0000256" key="1">
    <source>
        <dbReference type="SAM" id="MobiDB-lite"/>
    </source>
</evidence>
<keyword evidence="3" id="KW-1185">Reference proteome</keyword>
<evidence type="ECO:0000313" key="3">
    <source>
        <dbReference type="Proteomes" id="UP000625711"/>
    </source>
</evidence>
<dbReference type="EMBL" id="JAACXV010000315">
    <property type="protein sequence ID" value="KAF7280202.1"/>
    <property type="molecule type" value="Genomic_DNA"/>
</dbReference>
<dbReference type="AlphaFoldDB" id="A0A834IF89"/>
<organism evidence="2 3">
    <name type="scientific">Rhynchophorus ferrugineus</name>
    <name type="common">Red palm weevil</name>
    <name type="synonym">Curculio ferrugineus</name>
    <dbReference type="NCBI Taxonomy" id="354439"/>
    <lineage>
        <taxon>Eukaryota</taxon>
        <taxon>Metazoa</taxon>
        <taxon>Ecdysozoa</taxon>
        <taxon>Arthropoda</taxon>
        <taxon>Hexapoda</taxon>
        <taxon>Insecta</taxon>
        <taxon>Pterygota</taxon>
        <taxon>Neoptera</taxon>
        <taxon>Endopterygota</taxon>
        <taxon>Coleoptera</taxon>
        <taxon>Polyphaga</taxon>
        <taxon>Cucujiformia</taxon>
        <taxon>Curculionidae</taxon>
        <taxon>Dryophthorinae</taxon>
        <taxon>Rhynchophorus</taxon>
    </lineage>
</organism>
<protein>
    <submittedName>
        <fullName evidence="2">Uncharacterized protein</fullName>
    </submittedName>
</protein>
<proteinExistence type="predicted"/>
<evidence type="ECO:0000313" key="2">
    <source>
        <dbReference type="EMBL" id="KAF7280202.1"/>
    </source>
</evidence>
<comment type="caution">
    <text evidence="2">The sequence shown here is derived from an EMBL/GenBank/DDBJ whole genome shotgun (WGS) entry which is preliminary data.</text>
</comment>
<feature type="compositionally biased region" description="Basic and acidic residues" evidence="1">
    <location>
        <begin position="57"/>
        <end position="73"/>
    </location>
</feature>
<dbReference type="Proteomes" id="UP000625711">
    <property type="component" value="Unassembled WGS sequence"/>
</dbReference>
<reference evidence="2" key="1">
    <citation type="submission" date="2020-08" db="EMBL/GenBank/DDBJ databases">
        <title>Genome sequencing and assembly of the red palm weevil Rhynchophorus ferrugineus.</title>
        <authorList>
            <person name="Dias G.B."/>
            <person name="Bergman C.M."/>
            <person name="Manee M."/>
        </authorList>
    </citation>
    <scope>NUCLEOTIDE SEQUENCE</scope>
    <source>
        <strain evidence="2">AA-2017</strain>
        <tissue evidence="2">Whole larva</tissue>
    </source>
</reference>
<name>A0A834IF89_RHYFE</name>
<feature type="region of interest" description="Disordered" evidence="1">
    <location>
        <begin position="35"/>
        <end position="124"/>
    </location>
</feature>
<gene>
    <name evidence="2" type="ORF">GWI33_006295</name>
</gene>
<accession>A0A834IF89</accession>
<feature type="compositionally biased region" description="Basic residues" evidence="1">
    <location>
        <begin position="43"/>
        <end position="56"/>
    </location>
</feature>
<feature type="compositionally biased region" description="Basic and acidic residues" evidence="1">
    <location>
        <begin position="89"/>
        <end position="109"/>
    </location>
</feature>